<feature type="modified residue" description="4-aspartylphosphate" evidence="1">
    <location>
        <position position="54"/>
    </location>
</feature>
<dbReference type="SUPFAM" id="SSF141868">
    <property type="entry name" value="EAL domain-like"/>
    <property type="match status" value="1"/>
</dbReference>
<protein>
    <submittedName>
        <fullName evidence="4">EAL domain, c-di-GMP-specific phosphodiesterase class I (Or its enzymatically inactive variant)</fullName>
    </submittedName>
</protein>
<dbReference type="RefSeq" id="WP_090249661.1">
    <property type="nucleotide sequence ID" value="NZ_FOAA01000001.1"/>
</dbReference>
<keyword evidence="5" id="KW-1185">Reference proteome</keyword>
<dbReference type="EMBL" id="FOAA01000001">
    <property type="protein sequence ID" value="SEK22640.1"/>
    <property type="molecule type" value="Genomic_DNA"/>
</dbReference>
<dbReference type="SMART" id="SM00448">
    <property type="entry name" value="REC"/>
    <property type="match status" value="1"/>
</dbReference>
<dbReference type="SUPFAM" id="SSF52172">
    <property type="entry name" value="CheY-like"/>
    <property type="match status" value="1"/>
</dbReference>
<dbReference type="InterPro" id="IPR035919">
    <property type="entry name" value="EAL_sf"/>
</dbReference>
<dbReference type="SMART" id="SM00052">
    <property type="entry name" value="EAL"/>
    <property type="match status" value="1"/>
</dbReference>
<name>A0A1H7FEY0_9GAMM</name>
<dbReference type="AlphaFoldDB" id="A0A1H7FEY0"/>
<dbReference type="Gene3D" id="3.40.50.2300">
    <property type="match status" value="1"/>
</dbReference>
<dbReference type="PANTHER" id="PTHR33121:SF79">
    <property type="entry name" value="CYCLIC DI-GMP PHOSPHODIESTERASE PDED-RELATED"/>
    <property type="match status" value="1"/>
</dbReference>
<dbReference type="OrthoDB" id="9812358at2"/>
<dbReference type="Pfam" id="PF00072">
    <property type="entry name" value="Response_reg"/>
    <property type="match status" value="1"/>
</dbReference>
<dbReference type="Pfam" id="PF00563">
    <property type="entry name" value="EAL"/>
    <property type="match status" value="1"/>
</dbReference>
<evidence type="ECO:0000313" key="4">
    <source>
        <dbReference type="EMBL" id="SEK22640.1"/>
    </source>
</evidence>
<dbReference type="GO" id="GO:0000160">
    <property type="term" value="P:phosphorelay signal transduction system"/>
    <property type="evidence" value="ECO:0007669"/>
    <property type="project" value="InterPro"/>
</dbReference>
<dbReference type="PROSITE" id="PS50883">
    <property type="entry name" value="EAL"/>
    <property type="match status" value="1"/>
</dbReference>
<dbReference type="CDD" id="cd01948">
    <property type="entry name" value="EAL"/>
    <property type="match status" value="1"/>
</dbReference>
<dbReference type="PANTHER" id="PTHR33121">
    <property type="entry name" value="CYCLIC DI-GMP PHOSPHODIESTERASE PDEF"/>
    <property type="match status" value="1"/>
</dbReference>
<sequence length="393" mass="44027">MRIHIVDDDPFFLRLLGHQLTDLGFIDWAVFDQPQFALQAMENRAQWPDLVFLDLQMPGMDGVEVLRNLASLNYAGRLILMSGTEDRILRTANRVANSRGLHVTDVLRKPIEQERLKEILAAAAPMEQATRPPLAMSFGPDELWQAIYGDELVVHYQPKVDIHHGSLVGVEALVRWMHPEQGLVYPDRFIEPAESCGLMDELTMRVLRTALRDCHKWHDEGLDVSVAVNISASNLNVLGFPDVVQHLAREAGVEVGSLCLELTESMLAKDLMVSLDILTRLRLKGAGLSIDDFGTGHSSLGQLLQAPFNELKLDRSFVTGASEDMSKRAILEASLRMAKKLGMRSVAEGVETRKDWDLMKALGCDLVQGYFVSRPMPADQLLHWRAQWQDQGS</sequence>
<evidence type="ECO:0000259" key="2">
    <source>
        <dbReference type="PROSITE" id="PS50110"/>
    </source>
</evidence>
<dbReference type="Gene3D" id="3.20.20.450">
    <property type="entry name" value="EAL domain"/>
    <property type="match status" value="1"/>
</dbReference>
<dbReference type="InterPro" id="IPR001789">
    <property type="entry name" value="Sig_transdc_resp-reg_receiver"/>
</dbReference>
<dbReference type="InterPro" id="IPR011006">
    <property type="entry name" value="CheY-like_superfamily"/>
</dbReference>
<evidence type="ECO:0000256" key="1">
    <source>
        <dbReference type="PROSITE-ProRule" id="PRU00169"/>
    </source>
</evidence>
<dbReference type="InterPro" id="IPR001633">
    <property type="entry name" value="EAL_dom"/>
</dbReference>
<dbReference type="Proteomes" id="UP000199256">
    <property type="component" value="Unassembled WGS sequence"/>
</dbReference>
<gene>
    <name evidence="4" type="ORF">SAMN05444515_101161</name>
</gene>
<reference evidence="5" key="1">
    <citation type="submission" date="2016-10" db="EMBL/GenBank/DDBJ databases">
        <authorList>
            <person name="Varghese N."/>
            <person name="Submissions S."/>
        </authorList>
    </citation>
    <scope>NUCLEOTIDE SEQUENCE [LARGE SCALE GENOMIC DNA]</scope>
    <source>
        <strain evidence="5">DSM 241</strain>
    </source>
</reference>
<evidence type="ECO:0000313" key="5">
    <source>
        <dbReference type="Proteomes" id="UP000199256"/>
    </source>
</evidence>
<dbReference type="STRING" id="1396821.SAMN05444515_101161"/>
<feature type="domain" description="Response regulatory" evidence="2">
    <location>
        <begin position="2"/>
        <end position="124"/>
    </location>
</feature>
<organism evidence="4 5">
    <name type="scientific">Ectothiorhodospira marina</name>
    <dbReference type="NCBI Taxonomy" id="1396821"/>
    <lineage>
        <taxon>Bacteria</taxon>
        <taxon>Pseudomonadati</taxon>
        <taxon>Pseudomonadota</taxon>
        <taxon>Gammaproteobacteria</taxon>
        <taxon>Chromatiales</taxon>
        <taxon>Ectothiorhodospiraceae</taxon>
        <taxon>Ectothiorhodospira</taxon>
    </lineage>
</organism>
<accession>A0A1H7FEY0</accession>
<dbReference type="PROSITE" id="PS50110">
    <property type="entry name" value="RESPONSE_REGULATORY"/>
    <property type="match status" value="1"/>
</dbReference>
<dbReference type="GO" id="GO:0071111">
    <property type="term" value="F:cyclic-guanylate-specific phosphodiesterase activity"/>
    <property type="evidence" value="ECO:0007669"/>
    <property type="project" value="InterPro"/>
</dbReference>
<feature type="domain" description="EAL" evidence="3">
    <location>
        <begin position="136"/>
        <end position="389"/>
    </location>
</feature>
<keyword evidence="1" id="KW-0597">Phosphoprotein</keyword>
<evidence type="ECO:0000259" key="3">
    <source>
        <dbReference type="PROSITE" id="PS50883"/>
    </source>
</evidence>
<proteinExistence type="predicted"/>
<dbReference type="InterPro" id="IPR050706">
    <property type="entry name" value="Cyclic-di-GMP_PDE-like"/>
</dbReference>